<organism evidence="1">
    <name type="scientific">hydrothermal vent metagenome</name>
    <dbReference type="NCBI Taxonomy" id="652676"/>
    <lineage>
        <taxon>unclassified sequences</taxon>
        <taxon>metagenomes</taxon>
        <taxon>ecological metagenomes</taxon>
    </lineage>
</organism>
<sequence>MFRFLKKYHDDIKAGKITLTFQPWDTLRVLRGKIYRAYNLGLLRVLDVDFKKLTDITPEELKRCGYNSLAVFQREFEEMAERKVDFEKERAVRIEFEYIGEDIENYKKAMGNVKDSELYNLKEKLIIDDQKNAIPWIIKTLRLLREYDYLPSRDLEKRLRIPAERIRYNMKKLKALNLITSNQRKGYGITPLGVKVLKTLSSEKKKLALKNAGVAERAEVAESDGVVE</sequence>
<evidence type="ECO:0000313" key="1">
    <source>
        <dbReference type="EMBL" id="VAX28670.1"/>
    </source>
</evidence>
<name>A0A3B1D126_9ZZZZ</name>
<gene>
    <name evidence="1" type="ORF">MNBD_NITROSPIRAE02-53</name>
</gene>
<dbReference type="Gene3D" id="1.10.10.10">
    <property type="entry name" value="Winged helix-like DNA-binding domain superfamily/Winged helix DNA-binding domain"/>
    <property type="match status" value="1"/>
</dbReference>
<proteinExistence type="predicted"/>
<accession>A0A3B1D126</accession>
<reference evidence="1" key="1">
    <citation type="submission" date="2018-06" db="EMBL/GenBank/DDBJ databases">
        <authorList>
            <person name="Zhirakovskaya E."/>
        </authorList>
    </citation>
    <scope>NUCLEOTIDE SEQUENCE</scope>
</reference>
<dbReference type="AlphaFoldDB" id="A0A3B1D126"/>
<dbReference type="SUPFAM" id="SSF46785">
    <property type="entry name" value="Winged helix' DNA-binding domain"/>
    <property type="match status" value="1"/>
</dbReference>
<dbReference type="InterPro" id="IPR036390">
    <property type="entry name" value="WH_DNA-bd_sf"/>
</dbReference>
<dbReference type="EMBL" id="UOGH01000093">
    <property type="protein sequence ID" value="VAX28670.1"/>
    <property type="molecule type" value="Genomic_DNA"/>
</dbReference>
<protein>
    <submittedName>
        <fullName evidence="1">Uncharacterized protein</fullName>
    </submittedName>
</protein>
<dbReference type="InterPro" id="IPR036388">
    <property type="entry name" value="WH-like_DNA-bd_sf"/>
</dbReference>